<dbReference type="InterPro" id="IPR010473">
    <property type="entry name" value="GTPase-bd"/>
</dbReference>
<feature type="compositionally biased region" description="Polar residues" evidence="2">
    <location>
        <begin position="361"/>
        <end position="395"/>
    </location>
</feature>
<dbReference type="SUPFAM" id="SSF101447">
    <property type="entry name" value="Formin homology 2 domain (FH2 domain)"/>
    <property type="match status" value="1"/>
</dbReference>
<dbReference type="GO" id="GO:0003779">
    <property type="term" value="F:actin binding"/>
    <property type="evidence" value="ECO:0007669"/>
    <property type="project" value="InterPro"/>
</dbReference>
<dbReference type="GO" id="GO:0030036">
    <property type="term" value="P:actin cytoskeleton organization"/>
    <property type="evidence" value="ECO:0007669"/>
    <property type="project" value="InterPro"/>
</dbReference>
<sequence length="1076" mass="119190">MLEFLECDGLGVLLESLEKLGARGFSSVADTFSQLQCVSCLRAVMNSQVGLEYIVQHREYTRQLANILMSRNNSVKLQVFELLCALCIYSTQGHSLALDSLSYFKMSHGRRYRFDLVIGELRTADTVAYQTTLLAFINCVILGAPNLQQRNLIRTELFGVGLESALSPLRYAEDDSLQIQLKVFDDNQARDEEQQEPLSVSHLFDVLYKKVASTPQVLALQSILLALSQLDPAEPDSDRVWEVLQEVVSEVPNRARKTIKKISSIRTREFGTQTTGNRWIATKRRASCTIGVQVDTVRSEITPSLSLPMINDKSDDLPAMSLSSYPPISPKSSASDLFLASNSSVDICKHCLRKFVREEPQNQTTSIASETSEVSNIPKPSTNATPPKNLNQRLSFTKIRKSTPPQSFTTQRSNSVTEPLIKNIIPTQISPTSSNTNSPVISRTLSHDRLPQISSCVPIPPPLPSDQSISQSCSSSSSQYSPPSPPPLPQTLRCSIPPPPPLPEMMTHPSSLPLNIPPPPPLPQASLPPPPPPPPLPSNALTPPPPPPPPPPLMISNSAPPPPPPMPLLNSSSPCPPPPPPMLCPNPTNNLVSEPFIVNERVTESMLSSATYKSTSNNYHTLPNRRLHPSDTASGYHKFNTLPKPSKKMKTLNWTKVPNQVIGKSIWANVTLPLVPIDYSRIDELFCQKQKAGSLQSHSSLDQQAPALVSLLENKRSLAVNIFLKQFKSGATGVVQAIRECEGITAEKLKGLLSILPNENEVLLIKSHPGDRSTLDTAERFYADLLDVPDYNLRVQAMLQKEECPVAVSELTPQLEDVISTCDSLVHNSRLAEFLALLLQLGNYLNAGSYAGNAVGFKLNTLPKLLDTRANKPRMTFLHFAVDMAQTHRSDLLTFTDDLHTLKSTARNSLATIEEEVKALATALRRLDKQVKAAKSKDILPKFKEFLKKALKDVETLERLMSEARAAEKRLAVHFCEEPAKFKVEECFLLLADFFAKVKQAILDNEQIKRQEEKAARMETERRAASSQSPVARRRHTKQKIFRDEDESDLVDILMSEIKIGNFKIRHNIPAGMSKC</sequence>
<gene>
    <name evidence="5" type="ORF">g.34685</name>
</gene>
<dbReference type="SUPFAM" id="SSF48371">
    <property type="entry name" value="ARM repeat"/>
    <property type="match status" value="1"/>
</dbReference>
<evidence type="ECO:0008006" key="6">
    <source>
        <dbReference type="Google" id="ProtNLM"/>
    </source>
</evidence>
<feature type="domain" description="GBD/FH3" evidence="3">
    <location>
        <begin position="1"/>
        <end position="259"/>
    </location>
</feature>
<protein>
    <recommendedName>
        <fullName evidence="6">FH2 domain-containing protein</fullName>
    </recommendedName>
</protein>
<dbReference type="Gene3D" id="1.25.10.10">
    <property type="entry name" value="Leucine-rich Repeat Variant"/>
    <property type="match status" value="1"/>
</dbReference>
<dbReference type="InterPro" id="IPR016024">
    <property type="entry name" value="ARM-type_fold"/>
</dbReference>
<dbReference type="InterPro" id="IPR015425">
    <property type="entry name" value="FH2_Formin"/>
</dbReference>
<organism evidence="5">
    <name type="scientific">Cuerna arida</name>
    <dbReference type="NCBI Taxonomy" id="1464854"/>
    <lineage>
        <taxon>Eukaryota</taxon>
        <taxon>Metazoa</taxon>
        <taxon>Ecdysozoa</taxon>
        <taxon>Arthropoda</taxon>
        <taxon>Hexapoda</taxon>
        <taxon>Insecta</taxon>
        <taxon>Pterygota</taxon>
        <taxon>Neoptera</taxon>
        <taxon>Paraneoptera</taxon>
        <taxon>Hemiptera</taxon>
        <taxon>Auchenorrhyncha</taxon>
        <taxon>Membracoidea</taxon>
        <taxon>Cicadellidae</taxon>
        <taxon>Cicadellinae</taxon>
        <taxon>Proconiini</taxon>
        <taxon>Cuerna</taxon>
    </lineage>
</organism>
<dbReference type="Pfam" id="PF06371">
    <property type="entry name" value="Drf_GBD"/>
    <property type="match status" value="1"/>
</dbReference>
<accession>A0A1B6EW46</accession>
<feature type="region of interest" description="Disordered" evidence="2">
    <location>
        <begin position="360"/>
        <end position="582"/>
    </location>
</feature>
<dbReference type="GO" id="GO:0031267">
    <property type="term" value="F:small GTPase binding"/>
    <property type="evidence" value="ECO:0007669"/>
    <property type="project" value="InterPro"/>
</dbReference>
<dbReference type="PANTHER" id="PTHR46345">
    <property type="entry name" value="INVERTED FORMIN-2"/>
    <property type="match status" value="1"/>
</dbReference>
<dbReference type="PROSITE" id="PS51444">
    <property type="entry name" value="FH2"/>
    <property type="match status" value="1"/>
</dbReference>
<feature type="coiled-coil region" evidence="1">
    <location>
        <begin position="910"/>
        <end position="967"/>
    </location>
</feature>
<feature type="domain" description="FH2" evidence="4">
    <location>
        <begin position="639"/>
        <end position="1024"/>
    </location>
</feature>
<evidence type="ECO:0000259" key="4">
    <source>
        <dbReference type="PROSITE" id="PS51444"/>
    </source>
</evidence>
<feature type="compositionally biased region" description="Polar residues" evidence="2">
    <location>
        <begin position="403"/>
        <end position="417"/>
    </location>
</feature>
<dbReference type="Pfam" id="PF02181">
    <property type="entry name" value="FH2"/>
    <property type="match status" value="1"/>
</dbReference>
<evidence type="ECO:0000259" key="3">
    <source>
        <dbReference type="PROSITE" id="PS51232"/>
    </source>
</evidence>
<feature type="compositionally biased region" description="Polar residues" evidence="2">
    <location>
        <begin position="425"/>
        <end position="444"/>
    </location>
</feature>
<reference evidence="5" key="1">
    <citation type="submission" date="2015-11" db="EMBL/GenBank/DDBJ databases">
        <title>De novo transcriptome assembly of four potential Pierce s Disease insect vectors from Arizona vineyards.</title>
        <authorList>
            <person name="Tassone E.E."/>
        </authorList>
    </citation>
    <scope>NUCLEOTIDE SEQUENCE</scope>
</reference>
<dbReference type="SMART" id="SM00498">
    <property type="entry name" value="FH2"/>
    <property type="match status" value="1"/>
</dbReference>
<dbReference type="SMART" id="SM01140">
    <property type="entry name" value="Drf_GBD"/>
    <property type="match status" value="1"/>
</dbReference>
<dbReference type="Pfam" id="PF06367">
    <property type="entry name" value="Drf_FH3"/>
    <property type="match status" value="1"/>
</dbReference>
<keyword evidence="1" id="KW-0175">Coiled coil</keyword>
<feature type="compositionally biased region" description="Pro residues" evidence="2">
    <location>
        <begin position="515"/>
        <end position="567"/>
    </location>
</feature>
<name>A0A1B6EW46_9HEMI</name>
<dbReference type="PANTHER" id="PTHR46345:SF8">
    <property type="entry name" value="FORMIN 3, ISOFORM B"/>
    <property type="match status" value="1"/>
</dbReference>
<dbReference type="PROSITE" id="PS51232">
    <property type="entry name" value="GBD_FH3"/>
    <property type="match status" value="1"/>
</dbReference>
<dbReference type="Gene3D" id="1.20.58.2220">
    <property type="entry name" value="Formin, FH2 domain"/>
    <property type="match status" value="1"/>
</dbReference>
<dbReference type="EMBL" id="GECZ01027535">
    <property type="protein sequence ID" value="JAS42234.1"/>
    <property type="molecule type" value="Transcribed_RNA"/>
</dbReference>
<evidence type="ECO:0000256" key="2">
    <source>
        <dbReference type="SAM" id="MobiDB-lite"/>
    </source>
</evidence>
<evidence type="ECO:0000256" key="1">
    <source>
        <dbReference type="SAM" id="Coils"/>
    </source>
</evidence>
<dbReference type="InterPro" id="IPR011989">
    <property type="entry name" value="ARM-like"/>
</dbReference>
<dbReference type="AlphaFoldDB" id="A0A1B6EW46"/>
<dbReference type="InterPro" id="IPR010472">
    <property type="entry name" value="FH3_dom"/>
</dbReference>
<feature type="region of interest" description="Disordered" evidence="2">
    <location>
        <begin position="617"/>
        <end position="638"/>
    </location>
</feature>
<dbReference type="InterPro" id="IPR014768">
    <property type="entry name" value="GBD/FH3_dom"/>
</dbReference>
<evidence type="ECO:0000313" key="5">
    <source>
        <dbReference type="EMBL" id="JAS42234.1"/>
    </source>
</evidence>
<dbReference type="InterPro" id="IPR042201">
    <property type="entry name" value="FH2_Formin_sf"/>
</dbReference>
<feature type="compositionally biased region" description="Basic and acidic residues" evidence="2">
    <location>
        <begin position="1014"/>
        <end position="1024"/>
    </location>
</feature>
<proteinExistence type="predicted"/>
<dbReference type="SMART" id="SM01139">
    <property type="entry name" value="Drf_FH3"/>
    <property type="match status" value="1"/>
</dbReference>
<feature type="compositionally biased region" description="Low complexity" evidence="2">
    <location>
        <begin position="465"/>
        <end position="481"/>
    </location>
</feature>
<feature type="region of interest" description="Disordered" evidence="2">
    <location>
        <begin position="1014"/>
        <end position="1039"/>
    </location>
</feature>